<name>A0A328VMM3_9CHLR</name>
<dbReference type="EMBL" id="MCIF01000002">
    <property type="protein sequence ID" value="RAQ97492.1"/>
    <property type="molecule type" value="Genomic_DNA"/>
</dbReference>
<evidence type="ECO:0000313" key="2">
    <source>
        <dbReference type="Proteomes" id="UP000248706"/>
    </source>
</evidence>
<organism evidence="1 2">
    <name type="scientific">Thermogemmatispora tikiterensis</name>
    <dbReference type="NCBI Taxonomy" id="1825093"/>
    <lineage>
        <taxon>Bacteria</taxon>
        <taxon>Bacillati</taxon>
        <taxon>Chloroflexota</taxon>
        <taxon>Ktedonobacteria</taxon>
        <taxon>Thermogemmatisporales</taxon>
        <taxon>Thermogemmatisporaceae</taxon>
        <taxon>Thermogemmatispora</taxon>
    </lineage>
</organism>
<dbReference type="Proteomes" id="UP000248706">
    <property type="component" value="Unassembled WGS sequence"/>
</dbReference>
<keyword evidence="2" id="KW-1185">Reference proteome</keyword>
<dbReference type="RefSeq" id="WP_112431899.1">
    <property type="nucleotide sequence ID" value="NZ_MCIF01000002.1"/>
</dbReference>
<accession>A0A328VMM3</accession>
<dbReference type="OrthoDB" id="159067at2"/>
<evidence type="ECO:0000313" key="1">
    <source>
        <dbReference type="EMBL" id="RAQ97492.1"/>
    </source>
</evidence>
<protein>
    <submittedName>
        <fullName evidence="1">Uncharacterized protein</fullName>
    </submittedName>
</protein>
<reference evidence="1 2" key="1">
    <citation type="submission" date="2016-08" db="EMBL/GenBank/DDBJ databases">
        <title>Analysis of Carbohydrate Active Enzymes in Thermogemmatispora T81 Reveals Carbohydrate Degradation Ability.</title>
        <authorList>
            <person name="Tomazini A."/>
            <person name="Lal S."/>
            <person name="Stott M."/>
            <person name="Henrissat B."/>
            <person name="Polikarpov I."/>
            <person name="Sparling R."/>
            <person name="Levin D.B."/>
        </authorList>
    </citation>
    <scope>NUCLEOTIDE SEQUENCE [LARGE SCALE GENOMIC DNA]</scope>
    <source>
        <strain evidence="1 2">T81</strain>
    </source>
</reference>
<gene>
    <name evidence="1" type="ORF">A4R35_18290</name>
</gene>
<comment type="caution">
    <text evidence="1">The sequence shown here is derived from an EMBL/GenBank/DDBJ whole genome shotgun (WGS) entry which is preliminary data.</text>
</comment>
<dbReference type="AlphaFoldDB" id="A0A328VMM3"/>
<sequence length="186" mass="21119">MSRERRYSGFRVEDALARLACGSLQLAGAGPTEGASYQVQIEGLINRSRLVRVRVMAAASLQAYHAVVLARSSDWYWYSLHCYEHPATAIIAGVHDAVVDVPVIALDEERWYPAGRARIQGFSEQLFPERVRKTHFGHRLLLSGLLCGRADAFERLWRLPASTRRRILAELKRLRLRRRGRPLALS</sequence>
<proteinExistence type="predicted"/>